<dbReference type="EMBL" id="KQ030509">
    <property type="protein sequence ID" value="KJZ76925.1"/>
    <property type="molecule type" value="Genomic_DNA"/>
</dbReference>
<dbReference type="Gene3D" id="3.40.367.20">
    <property type="match status" value="1"/>
</dbReference>
<evidence type="ECO:0000256" key="2">
    <source>
        <dbReference type="ARBA" id="ARBA00022679"/>
    </source>
</evidence>
<reference evidence="9 10" key="1">
    <citation type="journal article" date="2014" name="Genome Biol. Evol.">
        <title>Comparative genomics and transcriptomics analyses reveal divergent lifestyle features of nematode endoparasitic fungus Hirsutella minnesotensis.</title>
        <authorList>
            <person name="Lai Y."/>
            <person name="Liu K."/>
            <person name="Zhang X."/>
            <person name="Zhang X."/>
            <person name="Li K."/>
            <person name="Wang N."/>
            <person name="Shu C."/>
            <person name="Wu Y."/>
            <person name="Wang C."/>
            <person name="Bushley K.E."/>
            <person name="Xiang M."/>
            <person name="Liu X."/>
        </authorList>
    </citation>
    <scope>NUCLEOTIDE SEQUENCE [LARGE SCALE GENOMIC DNA]</scope>
    <source>
        <strain evidence="9 10">3608</strain>
    </source>
</reference>
<comment type="similarity">
    <text evidence="1 6">Belongs to the hexokinase family.</text>
</comment>
<dbReference type="GO" id="GO:0004340">
    <property type="term" value="F:glucokinase activity"/>
    <property type="evidence" value="ECO:0007669"/>
    <property type="project" value="TreeGrafter"/>
</dbReference>
<evidence type="ECO:0000256" key="4">
    <source>
        <dbReference type="ARBA" id="ARBA00022777"/>
    </source>
</evidence>
<keyword evidence="3 6" id="KW-0547">Nucleotide-binding</keyword>
<keyword evidence="6" id="KW-0324">Glycolysis</keyword>
<dbReference type="Pfam" id="PF03727">
    <property type="entry name" value="Hexokinase_2"/>
    <property type="match status" value="1"/>
</dbReference>
<evidence type="ECO:0000313" key="9">
    <source>
        <dbReference type="EMBL" id="KJZ76925.1"/>
    </source>
</evidence>
<dbReference type="GO" id="GO:0005739">
    <property type="term" value="C:mitochondrion"/>
    <property type="evidence" value="ECO:0007669"/>
    <property type="project" value="TreeGrafter"/>
</dbReference>
<dbReference type="CDD" id="cd24000">
    <property type="entry name" value="ASKHA_NBD_HK"/>
    <property type="match status" value="1"/>
</dbReference>
<dbReference type="UniPathway" id="UPA00109">
    <property type="reaction ID" value="UER00180"/>
</dbReference>
<gene>
    <name evidence="9" type="ORF">HIM_03802</name>
</gene>
<dbReference type="PROSITE" id="PS51748">
    <property type="entry name" value="HEXOKINASE_2"/>
    <property type="match status" value="1"/>
</dbReference>
<evidence type="ECO:0000256" key="1">
    <source>
        <dbReference type="ARBA" id="ARBA00009225"/>
    </source>
</evidence>
<dbReference type="OrthoDB" id="419537at2759"/>
<name>A0A0F7ZQA8_9HYPO</name>
<protein>
    <recommendedName>
        <fullName evidence="6">Phosphotransferase</fullName>
        <ecNumber evidence="6">2.7.1.-</ecNumber>
    </recommendedName>
</protein>
<dbReference type="Gene3D" id="3.30.420.40">
    <property type="match status" value="1"/>
</dbReference>
<dbReference type="Proteomes" id="UP000054481">
    <property type="component" value="Unassembled WGS sequence"/>
</dbReference>
<feature type="domain" description="Hexokinase C-terminal" evidence="8">
    <location>
        <begin position="263"/>
        <end position="531"/>
    </location>
</feature>
<evidence type="ECO:0000259" key="7">
    <source>
        <dbReference type="Pfam" id="PF00349"/>
    </source>
</evidence>
<evidence type="ECO:0000256" key="3">
    <source>
        <dbReference type="ARBA" id="ARBA00022741"/>
    </source>
</evidence>
<dbReference type="AlphaFoldDB" id="A0A0F7ZQA8"/>
<dbReference type="GO" id="GO:0008865">
    <property type="term" value="F:fructokinase activity"/>
    <property type="evidence" value="ECO:0007669"/>
    <property type="project" value="TreeGrafter"/>
</dbReference>
<dbReference type="PRINTS" id="PR00475">
    <property type="entry name" value="HEXOKINASE"/>
</dbReference>
<keyword evidence="4 6" id="KW-0418">Kinase</keyword>
<evidence type="ECO:0000256" key="5">
    <source>
        <dbReference type="ARBA" id="ARBA00022840"/>
    </source>
</evidence>
<feature type="domain" description="Hexokinase N-terminal" evidence="7">
    <location>
        <begin position="70"/>
        <end position="256"/>
    </location>
</feature>
<dbReference type="GO" id="GO:0006096">
    <property type="term" value="P:glycolytic process"/>
    <property type="evidence" value="ECO:0007669"/>
    <property type="project" value="UniProtKB-UniPathway"/>
</dbReference>
<dbReference type="InterPro" id="IPR043129">
    <property type="entry name" value="ATPase_NBD"/>
</dbReference>
<keyword evidence="2 6" id="KW-0808">Transferase</keyword>
<dbReference type="InterPro" id="IPR022672">
    <property type="entry name" value="Hexokinase_N"/>
</dbReference>
<dbReference type="SUPFAM" id="SSF53067">
    <property type="entry name" value="Actin-like ATPase domain"/>
    <property type="match status" value="2"/>
</dbReference>
<dbReference type="GO" id="GO:0005829">
    <property type="term" value="C:cytosol"/>
    <property type="evidence" value="ECO:0007669"/>
    <property type="project" value="TreeGrafter"/>
</dbReference>
<dbReference type="EC" id="2.7.1.-" evidence="6"/>
<keyword evidence="10" id="KW-1185">Reference proteome</keyword>
<dbReference type="GO" id="GO:0019158">
    <property type="term" value="F:mannokinase activity"/>
    <property type="evidence" value="ECO:0007669"/>
    <property type="project" value="TreeGrafter"/>
</dbReference>
<sequence length="536" mass="58543">MTALRKAFITAILKSLLRGKSLLQAFLAYWTRPLSTSRPPFTPLPPAKSLQEFLKEAETALLGPVSGHGLLNLSSGLEKQFLERLRTDMECMLPSYSHQLPTGCESGQYVALDVGGSTLRVALVELRGRSAGGTQQSEILSLQEFRIDRHVKALEGMAFFSWMADRIRQTLSTGLKREYSPEKPLPMALAWSFPIEQTSVGGGKLQRMGKSFSADKDLLGQDLGCIIQQSCKQCGLNVELRAILNDSSACLLSRAYSYTSTRFSLILGTGLNMAAFFPVMGIGRPKFGVRSSQWFDEASHVIVNTELSMFGHGILPLTRWDHGLNEDHPRPDYQPLEYLVSGMYMGEIARLAILEAIPTTGLLGGIVPSSLKASYSLGTDTLALIESDDTPELTEAIKAFSERHPSSHEPTTSDMLAVKAIASFVSTRSSAIVATCVYTLWRCRLEAEKAFISTLPDTSAERVLAEADLQLETTTVAFNGGVIEKYPGYLDTCQRYINDLVQSKSSTEPRSICLVPAKESSLMGAAVAIACMERAG</sequence>
<evidence type="ECO:0000259" key="8">
    <source>
        <dbReference type="Pfam" id="PF03727"/>
    </source>
</evidence>
<proteinExistence type="inferred from homology"/>
<dbReference type="GO" id="GO:0005524">
    <property type="term" value="F:ATP binding"/>
    <property type="evidence" value="ECO:0007669"/>
    <property type="project" value="UniProtKB-UniRule"/>
</dbReference>
<dbReference type="GO" id="GO:0006006">
    <property type="term" value="P:glucose metabolic process"/>
    <property type="evidence" value="ECO:0007669"/>
    <property type="project" value="TreeGrafter"/>
</dbReference>
<dbReference type="InterPro" id="IPR001312">
    <property type="entry name" value="Hexokinase"/>
</dbReference>
<dbReference type="FunFam" id="3.40.367.20:FF:000011">
    <property type="entry name" value="Phosphotransferase"/>
    <property type="match status" value="1"/>
</dbReference>
<dbReference type="InterPro" id="IPR022673">
    <property type="entry name" value="Hexokinase_C"/>
</dbReference>
<organism evidence="9 10">
    <name type="scientific">Hirsutella minnesotensis 3608</name>
    <dbReference type="NCBI Taxonomy" id="1043627"/>
    <lineage>
        <taxon>Eukaryota</taxon>
        <taxon>Fungi</taxon>
        <taxon>Dikarya</taxon>
        <taxon>Ascomycota</taxon>
        <taxon>Pezizomycotina</taxon>
        <taxon>Sordariomycetes</taxon>
        <taxon>Hypocreomycetidae</taxon>
        <taxon>Hypocreales</taxon>
        <taxon>Ophiocordycipitaceae</taxon>
        <taxon>Hirsutella</taxon>
    </lineage>
</organism>
<keyword evidence="5 6" id="KW-0067">ATP-binding</keyword>
<evidence type="ECO:0000313" key="10">
    <source>
        <dbReference type="Proteomes" id="UP000054481"/>
    </source>
</evidence>
<dbReference type="PANTHER" id="PTHR19443">
    <property type="entry name" value="HEXOKINASE"/>
    <property type="match status" value="1"/>
</dbReference>
<accession>A0A0F7ZQA8</accession>
<dbReference type="GO" id="GO:0005536">
    <property type="term" value="F:D-glucose binding"/>
    <property type="evidence" value="ECO:0007669"/>
    <property type="project" value="InterPro"/>
</dbReference>
<evidence type="ECO:0000256" key="6">
    <source>
        <dbReference type="RuleBase" id="RU362007"/>
    </source>
</evidence>
<dbReference type="PANTHER" id="PTHR19443:SF24">
    <property type="entry name" value="PHOSPHOTRANSFERASE"/>
    <property type="match status" value="1"/>
</dbReference>
<dbReference type="GO" id="GO:0001678">
    <property type="term" value="P:intracellular glucose homeostasis"/>
    <property type="evidence" value="ECO:0007669"/>
    <property type="project" value="InterPro"/>
</dbReference>
<dbReference type="GO" id="GO:0006013">
    <property type="term" value="P:mannose metabolic process"/>
    <property type="evidence" value="ECO:0007669"/>
    <property type="project" value="TreeGrafter"/>
</dbReference>
<dbReference type="Pfam" id="PF00349">
    <property type="entry name" value="Hexokinase_1"/>
    <property type="match status" value="1"/>
</dbReference>